<name>A0A9X2F7D2_9BACT</name>
<evidence type="ECO:0000313" key="4">
    <source>
        <dbReference type="Proteomes" id="UP001155241"/>
    </source>
</evidence>
<keyword evidence="4" id="KW-1185">Reference proteome</keyword>
<feature type="transmembrane region" description="Helical" evidence="1">
    <location>
        <begin position="20"/>
        <end position="44"/>
    </location>
</feature>
<keyword evidence="1" id="KW-1133">Transmembrane helix</keyword>
<keyword evidence="1" id="KW-0472">Membrane</keyword>
<feature type="domain" description="TadE-like" evidence="2">
    <location>
        <begin position="16"/>
        <end position="58"/>
    </location>
</feature>
<accession>A0A9X2F7D2</accession>
<evidence type="ECO:0000256" key="1">
    <source>
        <dbReference type="SAM" id="Phobius"/>
    </source>
</evidence>
<dbReference type="Pfam" id="PF07811">
    <property type="entry name" value="TadE"/>
    <property type="match status" value="1"/>
</dbReference>
<comment type="caution">
    <text evidence="3">The sequence shown here is derived from an EMBL/GenBank/DDBJ whole genome shotgun (WGS) entry which is preliminary data.</text>
</comment>
<dbReference type="EMBL" id="JAMXLR010000026">
    <property type="protein sequence ID" value="MCO6043670.1"/>
    <property type="molecule type" value="Genomic_DNA"/>
</dbReference>
<dbReference type="AlphaFoldDB" id="A0A9X2F7D2"/>
<dbReference type="Proteomes" id="UP001155241">
    <property type="component" value="Unassembled WGS sequence"/>
</dbReference>
<reference evidence="3" key="1">
    <citation type="submission" date="2022-06" db="EMBL/GenBank/DDBJ databases">
        <title>Aeoliella straminimaris, a novel planctomycete from sediments.</title>
        <authorList>
            <person name="Vitorino I.R."/>
            <person name="Lage O.M."/>
        </authorList>
    </citation>
    <scope>NUCLEOTIDE SEQUENCE</scope>
    <source>
        <strain evidence="3">ICT_H6.2</strain>
    </source>
</reference>
<evidence type="ECO:0000313" key="3">
    <source>
        <dbReference type="EMBL" id="MCO6043670.1"/>
    </source>
</evidence>
<dbReference type="RefSeq" id="WP_252851777.1">
    <property type="nucleotide sequence ID" value="NZ_JAMXLR010000026.1"/>
</dbReference>
<gene>
    <name evidence="3" type="ORF">NG895_07100</name>
</gene>
<organism evidence="3 4">
    <name type="scientific">Aeoliella straminimaris</name>
    <dbReference type="NCBI Taxonomy" id="2954799"/>
    <lineage>
        <taxon>Bacteria</taxon>
        <taxon>Pseudomonadati</taxon>
        <taxon>Planctomycetota</taxon>
        <taxon>Planctomycetia</taxon>
        <taxon>Pirellulales</taxon>
        <taxon>Lacipirellulaceae</taxon>
        <taxon>Aeoliella</taxon>
    </lineage>
</organism>
<evidence type="ECO:0000259" key="2">
    <source>
        <dbReference type="Pfam" id="PF07811"/>
    </source>
</evidence>
<dbReference type="InterPro" id="IPR012495">
    <property type="entry name" value="TadE-like_dom"/>
</dbReference>
<protein>
    <submittedName>
        <fullName evidence="3">Pilus assembly protein</fullName>
    </submittedName>
</protein>
<proteinExistence type="predicted"/>
<keyword evidence="1" id="KW-0812">Transmembrane</keyword>
<sequence>MKLIRTAIRTRLQPRGAAALETAFVLPVTLLVVFALLDLGLAALRYNTLVDASQRLAREAAMHGDLAPSVAGSWGPATYTGTAADADEIMNPIRQHLPTMAADLVAVELTWPDTGNSPRDRIEVGLRYQHQPLLPVFPWGTLDLQSTTTMRIVN</sequence>